<dbReference type="AlphaFoldDB" id="A0A849AIE3"/>
<dbReference type="Pfam" id="PF13480">
    <property type="entry name" value="Acetyltransf_6"/>
    <property type="match status" value="1"/>
</dbReference>
<gene>
    <name evidence="8" type="ORF">HJ588_15160</name>
</gene>
<keyword evidence="2 8" id="KW-0808">Transferase</keyword>
<evidence type="ECO:0000256" key="2">
    <source>
        <dbReference type="ARBA" id="ARBA00022679"/>
    </source>
</evidence>
<proteinExistence type="inferred from homology"/>
<organism evidence="8 9">
    <name type="scientific">Flexivirga aerilata</name>
    <dbReference type="NCBI Taxonomy" id="1656889"/>
    <lineage>
        <taxon>Bacteria</taxon>
        <taxon>Bacillati</taxon>
        <taxon>Actinomycetota</taxon>
        <taxon>Actinomycetes</taxon>
        <taxon>Micrococcales</taxon>
        <taxon>Dermacoccaceae</taxon>
        <taxon>Flexivirga</taxon>
    </lineage>
</organism>
<dbReference type="Proteomes" id="UP000557772">
    <property type="component" value="Unassembled WGS sequence"/>
</dbReference>
<protein>
    <submittedName>
        <fullName evidence="8">Peptidoglycan bridge formation glycyltransferase FemA/FemB family protein</fullName>
    </submittedName>
</protein>
<dbReference type="PROSITE" id="PS51191">
    <property type="entry name" value="FEMABX"/>
    <property type="match status" value="1"/>
</dbReference>
<dbReference type="GO" id="GO:0016755">
    <property type="term" value="F:aminoacyltransferase activity"/>
    <property type="evidence" value="ECO:0007669"/>
    <property type="project" value="InterPro"/>
</dbReference>
<feature type="domain" description="BioF2-like acetyltransferase" evidence="7">
    <location>
        <begin position="173"/>
        <end position="309"/>
    </location>
</feature>
<keyword evidence="3" id="KW-0133">Cell shape</keyword>
<sequence>MTSCRDRDVWDRTVVTSGGHPLQLWGWGELKSRYAWSADRLLVHDGDRLVGCAQVLYRRLPPPLKSLAYVPRGPVAEEADRAAVLTALADHVKRERGSVALSIEPDWAEPASPLPKAVSDEEVAAIEAAPPTGWLQQVAAAGFSRSANTGLIPRTLIVDLTPDEDDLLAAFSSSTRQNVRKSFRAKDVRFGEVTTDADLEQVLAINRETGKRAGFAVHDDGYHRAIRDLMGERSQLLAAWEGDEVVAFVWLVVSDTTAFELYGGVSPRGMKLRLNYGLKFHAMKHVKAQGVSRYDFNGLLNDGISDFKRQFAKHEDLLIGTWDKPLSPLYPVFASALPKVRHALKRGIPAAKQKVAAQRARLGGR</sequence>
<evidence type="ECO:0000313" key="8">
    <source>
        <dbReference type="EMBL" id="NNG40604.1"/>
    </source>
</evidence>
<dbReference type="SUPFAM" id="SSF55729">
    <property type="entry name" value="Acyl-CoA N-acyltransferases (Nat)"/>
    <property type="match status" value="2"/>
</dbReference>
<dbReference type="InterPro" id="IPR038740">
    <property type="entry name" value="BioF2-like_GNAT_dom"/>
</dbReference>
<dbReference type="GO" id="GO:0071555">
    <property type="term" value="P:cell wall organization"/>
    <property type="evidence" value="ECO:0007669"/>
    <property type="project" value="UniProtKB-KW"/>
</dbReference>
<dbReference type="EMBL" id="JABENB010000002">
    <property type="protein sequence ID" value="NNG40604.1"/>
    <property type="molecule type" value="Genomic_DNA"/>
</dbReference>
<dbReference type="InterPro" id="IPR050644">
    <property type="entry name" value="PG_Glycine_Bridge_Synth"/>
</dbReference>
<evidence type="ECO:0000259" key="7">
    <source>
        <dbReference type="Pfam" id="PF13480"/>
    </source>
</evidence>
<comment type="caution">
    <text evidence="8">The sequence shown here is derived from an EMBL/GenBank/DDBJ whole genome shotgun (WGS) entry which is preliminary data.</text>
</comment>
<dbReference type="GO" id="GO:0009252">
    <property type="term" value="P:peptidoglycan biosynthetic process"/>
    <property type="evidence" value="ECO:0007669"/>
    <property type="project" value="UniProtKB-KW"/>
</dbReference>
<accession>A0A849AIE3</accession>
<keyword evidence="4" id="KW-0573">Peptidoglycan synthesis</keyword>
<dbReference type="GO" id="GO:0008360">
    <property type="term" value="P:regulation of cell shape"/>
    <property type="evidence" value="ECO:0007669"/>
    <property type="project" value="UniProtKB-KW"/>
</dbReference>
<dbReference type="InterPro" id="IPR016181">
    <property type="entry name" value="Acyl_CoA_acyltransferase"/>
</dbReference>
<dbReference type="InterPro" id="IPR003447">
    <property type="entry name" value="FEMABX"/>
</dbReference>
<evidence type="ECO:0000256" key="4">
    <source>
        <dbReference type="ARBA" id="ARBA00022984"/>
    </source>
</evidence>
<name>A0A849AIE3_9MICO</name>
<dbReference type="PANTHER" id="PTHR36174">
    <property type="entry name" value="LIPID II:GLYCINE GLYCYLTRANSFERASE"/>
    <property type="match status" value="1"/>
</dbReference>
<keyword evidence="5" id="KW-0012">Acyltransferase</keyword>
<comment type="similarity">
    <text evidence="1">Belongs to the FemABX family.</text>
</comment>
<reference evidence="8 9" key="1">
    <citation type="submission" date="2020-05" db="EMBL/GenBank/DDBJ databases">
        <title>Flexivirga sp. ID2601S isolated from air conditioner.</title>
        <authorList>
            <person name="Kim D.H."/>
        </authorList>
    </citation>
    <scope>NUCLEOTIDE SEQUENCE [LARGE SCALE GENOMIC DNA]</scope>
    <source>
        <strain evidence="8 9">ID2601S</strain>
    </source>
</reference>
<evidence type="ECO:0000256" key="5">
    <source>
        <dbReference type="ARBA" id="ARBA00023315"/>
    </source>
</evidence>
<evidence type="ECO:0000313" key="9">
    <source>
        <dbReference type="Proteomes" id="UP000557772"/>
    </source>
</evidence>
<keyword evidence="9" id="KW-1185">Reference proteome</keyword>
<keyword evidence="6" id="KW-0961">Cell wall biogenesis/degradation</keyword>
<evidence type="ECO:0000256" key="6">
    <source>
        <dbReference type="ARBA" id="ARBA00023316"/>
    </source>
</evidence>
<dbReference type="Gene3D" id="3.40.630.30">
    <property type="match status" value="2"/>
</dbReference>
<evidence type="ECO:0000256" key="3">
    <source>
        <dbReference type="ARBA" id="ARBA00022960"/>
    </source>
</evidence>
<evidence type="ECO:0000256" key="1">
    <source>
        <dbReference type="ARBA" id="ARBA00009943"/>
    </source>
</evidence>
<dbReference type="PANTHER" id="PTHR36174:SF1">
    <property type="entry name" value="LIPID II:GLYCINE GLYCYLTRANSFERASE"/>
    <property type="match status" value="1"/>
</dbReference>